<keyword evidence="2" id="KW-0347">Helicase</keyword>
<dbReference type="Proteomes" id="UP000000739">
    <property type="component" value="Chromosome"/>
</dbReference>
<dbReference type="HOGENOM" id="CLU_1088705_0_0_7"/>
<protein>
    <submittedName>
        <fullName evidence="2">Replicative DNA helicase-like protein</fullName>
    </submittedName>
</protein>
<organism evidence="2 3">
    <name type="scientific">Desulfatibacillum aliphaticivorans</name>
    <dbReference type="NCBI Taxonomy" id="218208"/>
    <lineage>
        <taxon>Bacteria</taxon>
        <taxon>Pseudomonadati</taxon>
        <taxon>Thermodesulfobacteriota</taxon>
        <taxon>Desulfobacteria</taxon>
        <taxon>Desulfobacterales</taxon>
        <taxon>Desulfatibacillaceae</taxon>
        <taxon>Desulfatibacillum</taxon>
    </lineage>
</organism>
<proteinExistence type="predicted"/>
<dbReference type="AlphaFoldDB" id="B8FED2"/>
<evidence type="ECO:0000313" key="2">
    <source>
        <dbReference type="EMBL" id="ACL06913.1"/>
    </source>
</evidence>
<gene>
    <name evidence="2" type="ordered locus">Dalk_5243</name>
</gene>
<reference evidence="2 3" key="1">
    <citation type="journal article" date="2012" name="Environ. Microbiol.">
        <title>The genome sequence of Desulfatibacillum alkenivorans AK-01: a blueprint for anaerobic alkane oxidation.</title>
        <authorList>
            <person name="Callaghan A.V."/>
            <person name="Morris B.E."/>
            <person name="Pereira I.A."/>
            <person name="McInerney M.J."/>
            <person name="Austin R.N."/>
            <person name="Groves J.T."/>
            <person name="Kukor J.J."/>
            <person name="Suflita J.M."/>
            <person name="Young L.Y."/>
            <person name="Zylstra G.J."/>
            <person name="Wawrik B."/>
        </authorList>
    </citation>
    <scope>NUCLEOTIDE SEQUENCE [LARGE SCALE GENOMIC DNA]</scope>
    <source>
        <strain evidence="2 3">AK-01</strain>
    </source>
</reference>
<dbReference type="PANTHER" id="PTHR30153:SF2">
    <property type="entry name" value="REPLICATIVE DNA HELICASE"/>
    <property type="match status" value="1"/>
</dbReference>
<dbReference type="GO" id="GO:0005524">
    <property type="term" value="F:ATP binding"/>
    <property type="evidence" value="ECO:0007669"/>
    <property type="project" value="InterPro"/>
</dbReference>
<dbReference type="GO" id="GO:0006260">
    <property type="term" value="P:DNA replication"/>
    <property type="evidence" value="ECO:0007669"/>
    <property type="project" value="InterPro"/>
</dbReference>
<evidence type="ECO:0000313" key="3">
    <source>
        <dbReference type="Proteomes" id="UP000000739"/>
    </source>
</evidence>
<name>B8FED2_DESAL</name>
<feature type="domain" description="SF4 helicase" evidence="1">
    <location>
        <begin position="129"/>
        <end position="230"/>
    </location>
</feature>
<keyword evidence="2" id="KW-0547">Nucleotide-binding</keyword>
<dbReference type="KEGG" id="dal:Dalk_5243"/>
<dbReference type="eggNOG" id="COG0305">
    <property type="taxonomic scope" value="Bacteria"/>
</dbReference>
<dbReference type="GO" id="GO:0003678">
    <property type="term" value="F:DNA helicase activity"/>
    <property type="evidence" value="ECO:0007669"/>
    <property type="project" value="InterPro"/>
</dbReference>
<keyword evidence="3" id="KW-1185">Reference proteome</keyword>
<keyword evidence="2" id="KW-0067">ATP-binding</keyword>
<evidence type="ECO:0000259" key="1">
    <source>
        <dbReference type="Pfam" id="PF03796"/>
    </source>
</evidence>
<dbReference type="InterPro" id="IPR007694">
    <property type="entry name" value="DNA_helicase_DnaB-like_C"/>
</dbReference>
<dbReference type="RefSeq" id="WP_015949946.1">
    <property type="nucleotide sequence ID" value="NC_011768.1"/>
</dbReference>
<dbReference type="PANTHER" id="PTHR30153">
    <property type="entry name" value="REPLICATIVE DNA HELICASE DNAB"/>
    <property type="match status" value="1"/>
</dbReference>
<accession>B8FED2</accession>
<dbReference type="SUPFAM" id="SSF52540">
    <property type="entry name" value="P-loop containing nucleoside triphosphate hydrolases"/>
    <property type="match status" value="1"/>
</dbReference>
<dbReference type="Pfam" id="PF03796">
    <property type="entry name" value="DnaB_C"/>
    <property type="match status" value="1"/>
</dbReference>
<dbReference type="Gene3D" id="3.40.50.300">
    <property type="entry name" value="P-loop containing nucleotide triphosphate hydrolases"/>
    <property type="match status" value="2"/>
</dbReference>
<keyword evidence="2" id="KW-0378">Hydrolase</keyword>
<dbReference type="EMBL" id="CP001322">
    <property type="protein sequence ID" value="ACL06913.1"/>
    <property type="molecule type" value="Genomic_DNA"/>
</dbReference>
<sequence>MNRLNKIREQQLKKLRAYTGDDEVVSSHELRAMYAQEKEPDFKVYTGIPSLDRVTDGSATGELIVVTGPTKCGKTELCKTITSYICKFPSMAPPLWFTYEVPPKQFLNSFPGGKAPLFYMPKTLHAQNVNWFEERCLESWEKNSTQVVFIDHLHFLVDQFKIRNPSLEIGGIVRRIKRFAVEFGFIVFLNAHLTKVPAGERPRHHHLRDSSFVAQDSDSVWVLWRVRDVSVQRSTRLGKNQLLERLKSGVGRSAR</sequence>
<dbReference type="InterPro" id="IPR027417">
    <property type="entry name" value="P-loop_NTPase"/>
</dbReference>
<dbReference type="GO" id="GO:0005829">
    <property type="term" value="C:cytosol"/>
    <property type="evidence" value="ECO:0007669"/>
    <property type="project" value="TreeGrafter"/>
</dbReference>